<evidence type="ECO:0000256" key="7">
    <source>
        <dbReference type="ARBA" id="ARBA00023004"/>
    </source>
</evidence>
<keyword evidence="11" id="KW-1185">Reference proteome</keyword>
<keyword evidence="5" id="KW-0223">Dioxygenase</keyword>
<name>A0A2V3V9W7_9SPHN</name>
<dbReference type="PANTHER" id="PTHR10869">
    <property type="entry name" value="PROLYL 4-HYDROXYLASE ALPHA SUBUNIT"/>
    <property type="match status" value="1"/>
</dbReference>
<dbReference type="GO" id="GO:0004656">
    <property type="term" value="F:procollagen-proline 4-dioxygenase activity"/>
    <property type="evidence" value="ECO:0007669"/>
    <property type="project" value="TreeGrafter"/>
</dbReference>
<dbReference type="GO" id="GO:0031418">
    <property type="term" value="F:L-ascorbic acid binding"/>
    <property type="evidence" value="ECO:0007669"/>
    <property type="project" value="UniProtKB-KW"/>
</dbReference>
<reference evidence="10 11" key="1">
    <citation type="submission" date="2018-05" db="EMBL/GenBank/DDBJ databases">
        <title>Genomic Encyclopedia of Type Strains, Phase IV (KMG-IV): sequencing the most valuable type-strain genomes for metagenomic binning, comparative biology and taxonomic classification.</title>
        <authorList>
            <person name="Goeker M."/>
        </authorList>
    </citation>
    <scope>NUCLEOTIDE SEQUENCE [LARGE SCALE GENOMIC DNA]</scope>
    <source>
        <strain evidence="10 11">DSM 3183</strain>
    </source>
</reference>
<keyword evidence="8" id="KW-0325">Glycoprotein</keyword>
<dbReference type="SMART" id="SM00702">
    <property type="entry name" value="P4Hc"/>
    <property type="match status" value="1"/>
</dbReference>
<dbReference type="Gene3D" id="2.60.120.620">
    <property type="entry name" value="q2cbj1_9rhob like domain"/>
    <property type="match status" value="1"/>
</dbReference>
<organism evidence="10 11">
    <name type="scientific">Blastomonas natatoria</name>
    <dbReference type="NCBI Taxonomy" id="34015"/>
    <lineage>
        <taxon>Bacteria</taxon>
        <taxon>Pseudomonadati</taxon>
        <taxon>Pseudomonadota</taxon>
        <taxon>Alphaproteobacteria</taxon>
        <taxon>Sphingomonadales</taxon>
        <taxon>Sphingomonadaceae</taxon>
        <taxon>Blastomonas</taxon>
    </lineage>
</organism>
<evidence type="ECO:0000256" key="1">
    <source>
        <dbReference type="ARBA" id="ARBA00001961"/>
    </source>
</evidence>
<dbReference type="PROSITE" id="PS51471">
    <property type="entry name" value="FE2OG_OXY"/>
    <property type="match status" value="1"/>
</dbReference>
<dbReference type="RefSeq" id="WP_110297669.1">
    <property type="nucleotide sequence ID" value="NZ_QJJM01000002.1"/>
</dbReference>
<evidence type="ECO:0000256" key="6">
    <source>
        <dbReference type="ARBA" id="ARBA00023002"/>
    </source>
</evidence>
<dbReference type="InterPro" id="IPR044862">
    <property type="entry name" value="Pro_4_hyd_alph_FE2OG_OXY"/>
</dbReference>
<evidence type="ECO:0000256" key="5">
    <source>
        <dbReference type="ARBA" id="ARBA00022964"/>
    </source>
</evidence>
<keyword evidence="2" id="KW-0479">Metal-binding</keyword>
<dbReference type="InterPro" id="IPR006597">
    <property type="entry name" value="Sel1-like"/>
</dbReference>
<evidence type="ECO:0000313" key="10">
    <source>
        <dbReference type="EMBL" id="PXW78606.1"/>
    </source>
</evidence>
<dbReference type="InterPro" id="IPR011990">
    <property type="entry name" value="TPR-like_helical_dom_sf"/>
</dbReference>
<dbReference type="GO" id="GO:0005506">
    <property type="term" value="F:iron ion binding"/>
    <property type="evidence" value="ECO:0007669"/>
    <property type="project" value="InterPro"/>
</dbReference>
<keyword evidence="4" id="KW-0847">Vitamin C</keyword>
<keyword evidence="7" id="KW-0408">Iron</keyword>
<evidence type="ECO:0000256" key="2">
    <source>
        <dbReference type="ARBA" id="ARBA00022723"/>
    </source>
</evidence>
<dbReference type="PANTHER" id="PTHR10869:SF246">
    <property type="entry name" value="TRANSMEMBRANE PROLYL 4-HYDROXYLASE"/>
    <property type="match status" value="1"/>
</dbReference>
<protein>
    <submittedName>
        <fullName evidence="10">Prolyl 4-hydroxylase</fullName>
    </submittedName>
</protein>
<evidence type="ECO:0000256" key="3">
    <source>
        <dbReference type="ARBA" id="ARBA00022824"/>
    </source>
</evidence>
<dbReference type="Proteomes" id="UP000248014">
    <property type="component" value="Unassembled WGS sequence"/>
</dbReference>
<comment type="cofactor">
    <cofactor evidence="1">
        <name>L-ascorbate</name>
        <dbReference type="ChEBI" id="CHEBI:38290"/>
    </cofactor>
</comment>
<sequence>MSNRPDIALARSHQSVLHAAQGGDPEALFVVAFWHLAGDVVPRNLEKSRHILRMAVEAGHAGAAAIEIALAANGTGAAADWDLAEKLLAQAGEVFGGEFQEQHNLLASVSNFDPKVCDIEILSSSPSIRLFKRALRPQECAHIIAASSHYLEPAMVQDPVSGRLMPHPIRTSSAAVIGPTRATLPIYALCHRIFGLIDIQFDQAESMTVLHYKPGQQFRGHLDTLPHTRNQRCATALIYLNAQYTGGETVFPKLGISIKGEQGDLLVFDNVQIDGLPDPMSLHSGDPVIAGEKWLGSIWIRQRPFNMWSGPEQA</sequence>
<keyword evidence="3" id="KW-0256">Endoplasmic reticulum</keyword>
<feature type="domain" description="Fe2OG dioxygenase" evidence="9">
    <location>
        <begin position="203"/>
        <end position="302"/>
    </location>
</feature>
<gene>
    <name evidence="10" type="ORF">C7451_102278</name>
</gene>
<evidence type="ECO:0000256" key="4">
    <source>
        <dbReference type="ARBA" id="ARBA00022896"/>
    </source>
</evidence>
<accession>A0A2V3V9W7</accession>
<evidence type="ECO:0000259" key="9">
    <source>
        <dbReference type="PROSITE" id="PS51471"/>
    </source>
</evidence>
<dbReference type="AlphaFoldDB" id="A0A2V3V9W7"/>
<dbReference type="Pfam" id="PF13640">
    <property type="entry name" value="2OG-FeII_Oxy_3"/>
    <property type="match status" value="1"/>
</dbReference>
<dbReference type="InterPro" id="IPR045054">
    <property type="entry name" value="P4HA-like"/>
</dbReference>
<dbReference type="InterPro" id="IPR005123">
    <property type="entry name" value="Oxoglu/Fe-dep_dioxygenase_dom"/>
</dbReference>
<dbReference type="Gene3D" id="1.25.40.10">
    <property type="entry name" value="Tetratricopeptide repeat domain"/>
    <property type="match status" value="1"/>
</dbReference>
<dbReference type="SUPFAM" id="SSF81901">
    <property type="entry name" value="HCP-like"/>
    <property type="match status" value="1"/>
</dbReference>
<evidence type="ECO:0000256" key="8">
    <source>
        <dbReference type="ARBA" id="ARBA00023180"/>
    </source>
</evidence>
<evidence type="ECO:0000313" key="11">
    <source>
        <dbReference type="Proteomes" id="UP000248014"/>
    </source>
</evidence>
<dbReference type="SMART" id="SM00671">
    <property type="entry name" value="SEL1"/>
    <property type="match status" value="1"/>
</dbReference>
<dbReference type="OrthoDB" id="269774at2"/>
<proteinExistence type="predicted"/>
<dbReference type="InterPro" id="IPR006620">
    <property type="entry name" value="Pro_4_hyd_alph"/>
</dbReference>
<keyword evidence="6" id="KW-0560">Oxidoreductase</keyword>
<comment type="caution">
    <text evidence="10">The sequence shown here is derived from an EMBL/GenBank/DDBJ whole genome shotgun (WGS) entry which is preliminary data.</text>
</comment>
<dbReference type="EMBL" id="QJJM01000002">
    <property type="protein sequence ID" value="PXW78606.1"/>
    <property type="molecule type" value="Genomic_DNA"/>
</dbReference>